<evidence type="ECO:0000256" key="3">
    <source>
        <dbReference type="ARBA" id="ARBA00023125"/>
    </source>
</evidence>
<keyword evidence="4" id="KW-0804">Transcription</keyword>
<dbReference type="CDD" id="cd05466">
    <property type="entry name" value="PBP2_LTTR_substrate"/>
    <property type="match status" value="1"/>
</dbReference>
<evidence type="ECO:0000256" key="4">
    <source>
        <dbReference type="ARBA" id="ARBA00023163"/>
    </source>
</evidence>
<proteinExistence type="inferred from homology"/>
<dbReference type="Proteomes" id="UP000697995">
    <property type="component" value="Unassembled WGS sequence"/>
</dbReference>
<organism evidence="6 7">
    <name type="scientific">Paracraurococcus ruber</name>
    <dbReference type="NCBI Taxonomy" id="77675"/>
    <lineage>
        <taxon>Bacteria</taxon>
        <taxon>Pseudomonadati</taxon>
        <taxon>Pseudomonadota</taxon>
        <taxon>Alphaproteobacteria</taxon>
        <taxon>Acetobacterales</taxon>
        <taxon>Roseomonadaceae</taxon>
        <taxon>Paracraurococcus</taxon>
    </lineage>
</organism>
<dbReference type="PANTHER" id="PTHR30126:SF39">
    <property type="entry name" value="HTH-TYPE TRANSCRIPTIONAL REGULATOR CYSL"/>
    <property type="match status" value="1"/>
</dbReference>
<dbReference type="InterPro" id="IPR036388">
    <property type="entry name" value="WH-like_DNA-bd_sf"/>
</dbReference>
<keyword evidence="2" id="KW-0805">Transcription regulation</keyword>
<comment type="similarity">
    <text evidence="1">Belongs to the LysR transcriptional regulatory family.</text>
</comment>
<reference evidence="6 7" key="1">
    <citation type="journal article" date="2020" name="Microorganisms">
        <title>Osmotic Adaptation and Compatible Solute Biosynthesis of Phototrophic Bacteria as Revealed from Genome Analyses.</title>
        <authorList>
            <person name="Imhoff J.F."/>
            <person name="Rahn T."/>
            <person name="Kunzel S."/>
            <person name="Keller A."/>
            <person name="Neulinger S.C."/>
        </authorList>
    </citation>
    <scope>NUCLEOTIDE SEQUENCE [LARGE SCALE GENOMIC DNA]</scope>
    <source>
        <strain evidence="6 7">DSM 15382</strain>
    </source>
</reference>
<dbReference type="Gene3D" id="1.10.10.10">
    <property type="entry name" value="Winged helix-like DNA-binding domain superfamily/Winged helix DNA-binding domain"/>
    <property type="match status" value="1"/>
</dbReference>
<evidence type="ECO:0000313" key="7">
    <source>
        <dbReference type="Proteomes" id="UP000697995"/>
    </source>
</evidence>
<dbReference type="PROSITE" id="PS50931">
    <property type="entry name" value="HTH_LYSR"/>
    <property type="match status" value="1"/>
</dbReference>
<dbReference type="SUPFAM" id="SSF53850">
    <property type="entry name" value="Periplasmic binding protein-like II"/>
    <property type="match status" value="1"/>
</dbReference>
<protein>
    <submittedName>
        <fullName evidence="6">LysR family transcriptional regulator</fullName>
    </submittedName>
</protein>
<comment type="caution">
    <text evidence="6">The sequence shown here is derived from an EMBL/GenBank/DDBJ whole genome shotgun (WGS) entry which is preliminary data.</text>
</comment>
<dbReference type="InterPro" id="IPR000847">
    <property type="entry name" value="LysR_HTH_N"/>
</dbReference>
<dbReference type="RefSeq" id="WP_133222519.1">
    <property type="nucleotide sequence ID" value="NZ_NRSG01000156.1"/>
</dbReference>
<evidence type="ECO:0000313" key="6">
    <source>
        <dbReference type="EMBL" id="MBK1660213.1"/>
    </source>
</evidence>
<dbReference type="Gene3D" id="3.40.190.290">
    <property type="match status" value="1"/>
</dbReference>
<accession>A0ABS1D115</accession>
<dbReference type="InterPro" id="IPR005119">
    <property type="entry name" value="LysR_subst-bd"/>
</dbReference>
<dbReference type="SUPFAM" id="SSF46785">
    <property type="entry name" value="Winged helix' DNA-binding domain"/>
    <property type="match status" value="1"/>
</dbReference>
<dbReference type="PANTHER" id="PTHR30126">
    <property type="entry name" value="HTH-TYPE TRANSCRIPTIONAL REGULATOR"/>
    <property type="match status" value="1"/>
</dbReference>
<dbReference type="Pfam" id="PF03466">
    <property type="entry name" value="LysR_substrate"/>
    <property type="match status" value="1"/>
</dbReference>
<evidence type="ECO:0000259" key="5">
    <source>
        <dbReference type="PROSITE" id="PS50931"/>
    </source>
</evidence>
<dbReference type="Pfam" id="PF00126">
    <property type="entry name" value="HTH_1"/>
    <property type="match status" value="1"/>
</dbReference>
<sequence length="297" mass="32174">MSLAHLRTFIEVYRRRSLTGAARMLGLTQPAVSQQVASLETLLGRPLFERHARGVRPTAVADDLAASLGDRLDQAEAALASVRARSTRLSGTVHLAAPSEYLAERVAGRLKPLVEAGLELRLHVGGKDALYAMLLDDRVHLALTASRLEDRRLAYQRVGTERLVAVAAPAEARRILAKPRLADGLNACPLLAYDLDRPLIRAWLDANGLGPPTQLPVATAPDLRAIRAMLRAGLGWSVLPDYLLRADLRDGVLVEIPAPATTPENAFHLVWVRSALRHPRVAAARDALSRALAVDAD</sequence>
<keyword evidence="7" id="KW-1185">Reference proteome</keyword>
<evidence type="ECO:0000256" key="2">
    <source>
        <dbReference type="ARBA" id="ARBA00023015"/>
    </source>
</evidence>
<dbReference type="PRINTS" id="PR00039">
    <property type="entry name" value="HTHLYSR"/>
</dbReference>
<gene>
    <name evidence="6" type="ORF">CKO45_18430</name>
</gene>
<name>A0ABS1D115_9PROT</name>
<dbReference type="InterPro" id="IPR036390">
    <property type="entry name" value="WH_DNA-bd_sf"/>
</dbReference>
<keyword evidence="3" id="KW-0238">DNA-binding</keyword>
<feature type="domain" description="HTH lysR-type" evidence="5">
    <location>
        <begin position="1"/>
        <end position="58"/>
    </location>
</feature>
<dbReference type="EMBL" id="NRSG01000156">
    <property type="protein sequence ID" value="MBK1660213.1"/>
    <property type="molecule type" value="Genomic_DNA"/>
</dbReference>
<evidence type="ECO:0000256" key="1">
    <source>
        <dbReference type="ARBA" id="ARBA00009437"/>
    </source>
</evidence>